<dbReference type="Proteomes" id="UP000226429">
    <property type="component" value="Unassembled WGS sequence"/>
</dbReference>
<name>A0A370CKZ1_9COXI</name>
<proteinExistence type="inferred from homology"/>
<dbReference type="InterPro" id="IPR029035">
    <property type="entry name" value="DHS-like_NAD/FAD-binding_dom"/>
</dbReference>
<dbReference type="EMBL" id="NMOS02000002">
    <property type="protein sequence ID" value="RDH40954.1"/>
    <property type="molecule type" value="Genomic_DNA"/>
</dbReference>
<dbReference type="GO" id="GO:0050660">
    <property type="term" value="F:flavin adenine dinucleotide binding"/>
    <property type="evidence" value="ECO:0007669"/>
    <property type="project" value="TreeGrafter"/>
</dbReference>
<keyword evidence="2 3" id="KW-0786">Thiamine pyrophosphate</keyword>
<dbReference type="InterPro" id="IPR012000">
    <property type="entry name" value="Thiamin_PyroP_enz_cen_dom"/>
</dbReference>
<comment type="similarity">
    <text evidence="1 3">Belongs to the TPP enzyme family.</text>
</comment>
<dbReference type="InterPro" id="IPR029061">
    <property type="entry name" value="THDP-binding"/>
</dbReference>
<dbReference type="PANTHER" id="PTHR18968">
    <property type="entry name" value="THIAMINE PYROPHOSPHATE ENZYMES"/>
    <property type="match status" value="1"/>
</dbReference>
<dbReference type="Pfam" id="PF02776">
    <property type="entry name" value="TPP_enzyme_N"/>
    <property type="match status" value="1"/>
</dbReference>
<dbReference type="CDD" id="cd07035">
    <property type="entry name" value="TPP_PYR_POX_like"/>
    <property type="match status" value="1"/>
</dbReference>
<organism evidence="7 8">
    <name type="scientific">Candidatus Aquirickettsiella gammari</name>
    <dbReference type="NCBI Taxonomy" id="2016198"/>
    <lineage>
        <taxon>Bacteria</taxon>
        <taxon>Pseudomonadati</taxon>
        <taxon>Pseudomonadota</taxon>
        <taxon>Gammaproteobacteria</taxon>
        <taxon>Legionellales</taxon>
        <taxon>Coxiellaceae</taxon>
        <taxon>Candidatus Aquirickettsiella</taxon>
    </lineage>
</organism>
<dbReference type="InterPro" id="IPR045229">
    <property type="entry name" value="TPP_enz"/>
</dbReference>
<evidence type="ECO:0000256" key="3">
    <source>
        <dbReference type="RuleBase" id="RU362132"/>
    </source>
</evidence>
<keyword evidence="8" id="KW-1185">Reference proteome</keyword>
<gene>
    <name evidence="7" type="ORF">CFE62_000910</name>
</gene>
<evidence type="ECO:0000259" key="6">
    <source>
        <dbReference type="Pfam" id="PF02776"/>
    </source>
</evidence>
<dbReference type="CDD" id="cd00568">
    <property type="entry name" value="TPP_enzymes"/>
    <property type="match status" value="1"/>
</dbReference>
<feature type="domain" description="Thiamine pyrophosphate enzyme central" evidence="4">
    <location>
        <begin position="205"/>
        <end position="339"/>
    </location>
</feature>
<evidence type="ECO:0000259" key="5">
    <source>
        <dbReference type="Pfam" id="PF02775"/>
    </source>
</evidence>
<dbReference type="InterPro" id="IPR011766">
    <property type="entry name" value="TPP_enzyme_TPP-bd"/>
</dbReference>
<dbReference type="SUPFAM" id="SSF52467">
    <property type="entry name" value="DHS-like NAD/FAD-binding domain"/>
    <property type="match status" value="1"/>
</dbReference>
<dbReference type="Pfam" id="PF02775">
    <property type="entry name" value="TPP_enzyme_C"/>
    <property type="match status" value="1"/>
</dbReference>
<dbReference type="GO" id="GO:0005948">
    <property type="term" value="C:acetolactate synthase complex"/>
    <property type="evidence" value="ECO:0007669"/>
    <property type="project" value="TreeGrafter"/>
</dbReference>
<evidence type="ECO:0000256" key="1">
    <source>
        <dbReference type="ARBA" id="ARBA00007812"/>
    </source>
</evidence>
<dbReference type="GO" id="GO:0030976">
    <property type="term" value="F:thiamine pyrophosphate binding"/>
    <property type="evidence" value="ECO:0007669"/>
    <property type="project" value="InterPro"/>
</dbReference>
<reference evidence="7 8" key="1">
    <citation type="journal article" date="2017" name="Int. J. Syst. Evol. Microbiol.">
        <title>Aquarickettsiella crustaci n. gen. n. sp. (Gammaproteobacteria: Legionellales: Coxiellaceae); a bacterial pathogen of the freshwater crustacean: Gammarus fossarum (Malacostraca: Amphipoda).</title>
        <authorList>
            <person name="Bojko J."/>
            <person name="Dunn A.M."/>
            <person name="Stebbing P.D."/>
            <person name="Van Aerle R."/>
            <person name="Bacela-Spychalska K."/>
            <person name="Bean T.P."/>
            <person name="Stentiford G.D."/>
        </authorList>
    </citation>
    <scope>NUCLEOTIDE SEQUENCE [LARGE SCALE GENOMIC DNA]</scope>
    <source>
        <strain evidence="7">RA15029</strain>
    </source>
</reference>
<dbReference type="Gene3D" id="3.40.50.1220">
    <property type="entry name" value="TPP-binding domain"/>
    <property type="match status" value="1"/>
</dbReference>
<evidence type="ECO:0000313" key="8">
    <source>
        <dbReference type="Proteomes" id="UP000226429"/>
    </source>
</evidence>
<dbReference type="Pfam" id="PF00205">
    <property type="entry name" value="TPP_enzyme_M"/>
    <property type="match status" value="1"/>
</dbReference>
<dbReference type="GO" id="GO:0009099">
    <property type="term" value="P:L-valine biosynthetic process"/>
    <property type="evidence" value="ECO:0007669"/>
    <property type="project" value="TreeGrafter"/>
</dbReference>
<dbReference type="PANTHER" id="PTHR18968:SF142">
    <property type="entry name" value="ACETOLACTATE SYNTHASE"/>
    <property type="match status" value="1"/>
</dbReference>
<dbReference type="SUPFAM" id="SSF52518">
    <property type="entry name" value="Thiamin diphosphate-binding fold (THDP-binding)"/>
    <property type="match status" value="2"/>
</dbReference>
<dbReference type="InterPro" id="IPR012001">
    <property type="entry name" value="Thiamin_PyroP_enz_TPP-bd_dom"/>
</dbReference>
<evidence type="ECO:0000313" key="7">
    <source>
        <dbReference type="EMBL" id="RDH40954.1"/>
    </source>
</evidence>
<feature type="domain" description="Thiamine pyrophosphate enzyme TPP-binding" evidence="5">
    <location>
        <begin position="405"/>
        <end position="556"/>
    </location>
</feature>
<sequence length="614" mass="67784">MKTSELIADFLTKKGIRYVFGIVGAGNAQLFDSITSRGFTTIICVHHEQAACMAAQAYYRICGTLSAAIVTTGGGSTNAVTGVVSAWMDSIPCLVISGNENSKFTLEDNPLRVWGIQGYDSVAMVRKVTKYAVRVLNPNETLQALEAAYYYALDAKPGPCWIDFPMNIQAAPIDEAKLSRFNKVISTQSTDALQMMDSYTGASCVLAELALAQRPVIWLGHGIRLSDAVNLVESFVDLLQCPVLVSWAGIDIISSNHPLVFGRAGIYGQRAANFILQNCDFLLAIGTRLAIPQIGYDLNEFIRTAKLAVVDIDLDELKKFGEKLSIPIWADAKEFMQAMLSLLPNSLYKITQEAKLAWVKQCNTYQNKYPVLSNDYFDQDGYINSYPFIERLSHYFKLNQIIVTDMGTALLSTHQVLQVKQGQRLMTSTGLGEMGYALPAAIGAAFANKSAEVICLNCDGGMMLNLQELQTIVHHELAVKIFIFNNDGYLMIKHTQKALFSGRYVGTNKKSGVSCPNFSALAEAFGIPSFKIRTWEDLESIMPKIQDLPGPVICEVFTHPEQLFFPKLSLALQKDGSIISPPLEDLSPLLSREELRENMFIGMHPKSEDLEVKA</sequence>
<dbReference type="AlphaFoldDB" id="A0A370CKZ1"/>
<dbReference type="Gene3D" id="3.40.50.970">
    <property type="match status" value="2"/>
</dbReference>
<protein>
    <submittedName>
        <fullName evidence="7">Thiamine pyrophosphate-binding protein</fullName>
    </submittedName>
</protein>
<feature type="domain" description="Thiamine pyrophosphate enzyme N-terminal TPP-binding" evidence="6">
    <location>
        <begin position="1"/>
        <end position="105"/>
    </location>
</feature>
<comment type="caution">
    <text evidence="7">The sequence shown here is derived from an EMBL/GenBank/DDBJ whole genome shotgun (WGS) entry which is preliminary data.</text>
</comment>
<reference evidence="7 8" key="2">
    <citation type="journal article" date="2018" name="J. Invertebr. Pathol.">
        <title>'Candidatus Aquirickettsiella gammari' (Gammaproteobacteria: Legionellales: Coxiellaceae): A bacterial pathogen of the freshwater crustacean Gammarus fossarum (Malacostraca: Amphipoda).</title>
        <authorList>
            <person name="Bojko J."/>
            <person name="Dunn A.M."/>
            <person name="Stebbing P.D."/>
            <person name="van Aerle R."/>
            <person name="Bacela-Spychalska K."/>
            <person name="Bean T.P."/>
            <person name="Urrutia A."/>
            <person name="Stentiford G.D."/>
        </authorList>
    </citation>
    <scope>NUCLEOTIDE SEQUENCE [LARGE SCALE GENOMIC DNA]</scope>
    <source>
        <strain evidence="7">RA15029</strain>
    </source>
</reference>
<dbReference type="GO" id="GO:0003984">
    <property type="term" value="F:acetolactate synthase activity"/>
    <property type="evidence" value="ECO:0007669"/>
    <property type="project" value="TreeGrafter"/>
</dbReference>
<accession>A0A370CKZ1</accession>
<dbReference type="GO" id="GO:0000287">
    <property type="term" value="F:magnesium ion binding"/>
    <property type="evidence" value="ECO:0007669"/>
    <property type="project" value="InterPro"/>
</dbReference>
<evidence type="ECO:0000256" key="2">
    <source>
        <dbReference type="ARBA" id="ARBA00023052"/>
    </source>
</evidence>
<evidence type="ECO:0000259" key="4">
    <source>
        <dbReference type="Pfam" id="PF00205"/>
    </source>
</evidence>
<dbReference type="GO" id="GO:0009097">
    <property type="term" value="P:isoleucine biosynthetic process"/>
    <property type="evidence" value="ECO:0007669"/>
    <property type="project" value="TreeGrafter"/>
</dbReference>